<dbReference type="SUPFAM" id="SSF52540">
    <property type="entry name" value="P-loop containing nucleoside triphosphate hydrolases"/>
    <property type="match status" value="1"/>
</dbReference>
<dbReference type="PANTHER" id="PTHR47958">
    <property type="entry name" value="ATP-DEPENDENT RNA HELICASE DBP3"/>
    <property type="match status" value="1"/>
</dbReference>
<dbReference type="GO" id="GO:0003676">
    <property type="term" value="F:nucleic acid binding"/>
    <property type="evidence" value="ECO:0007669"/>
    <property type="project" value="InterPro"/>
</dbReference>
<evidence type="ECO:0000313" key="9">
    <source>
        <dbReference type="EMBL" id="GFQ89990.1"/>
    </source>
</evidence>
<evidence type="ECO:0000256" key="4">
    <source>
        <dbReference type="ARBA" id="ARBA00022806"/>
    </source>
</evidence>
<evidence type="ECO:0000313" key="10">
    <source>
        <dbReference type="Proteomes" id="UP000887116"/>
    </source>
</evidence>
<feature type="domain" description="DEAD-box RNA helicase Q" evidence="8">
    <location>
        <begin position="268"/>
        <end position="296"/>
    </location>
</feature>
<organism evidence="9 10">
    <name type="scientific">Trichonephila clavata</name>
    <name type="common">Joro spider</name>
    <name type="synonym">Nephila clavata</name>
    <dbReference type="NCBI Taxonomy" id="2740835"/>
    <lineage>
        <taxon>Eukaryota</taxon>
        <taxon>Metazoa</taxon>
        <taxon>Ecdysozoa</taxon>
        <taxon>Arthropoda</taxon>
        <taxon>Chelicerata</taxon>
        <taxon>Arachnida</taxon>
        <taxon>Araneae</taxon>
        <taxon>Araneomorphae</taxon>
        <taxon>Entelegynae</taxon>
        <taxon>Araneoidea</taxon>
        <taxon>Nephilidae</taxon>
        <taxon>Trichonephila</taxon>
    </lineage>
</organism>
<accession>A0A8X6KXC6</accession>
<name>A0A8X6KXC6_TRICU</name>
<keyword evidence="10" id="KW-1185">Reference proteome</keyword>
<dbReference type="GO" id="GO:0005524">
    <property type="term" value="F:ATP binding"/>
    <property type="evidence" value="ECO:0007669"/>
    <property type="project" value="UniProtKB-KW"/>
</dbReference>
<dbReference type="Gene3D" id="3.40.50.300">
    <property type="entry name" value="P-loop containing nucleotide triphosphate hydrolases"/>
    <property type="match status" value="1"/>
</dbReference>
<dbReference type="GO" id="GO:0003724">
    <property type="term" value="F:RNA helicase activity"/>
    <property type="evidence" value="ECO:0007669"/>
    <property type="project" value="UniProtKB-EC"/>
</dbReference>
<proteinExistence type="predicted"/>
<dbReference type="InterPro" id="IPR011545">
    <property type="entry name" value="DEAD/DEAH_box_helicase_dom"/>
</dbReference>
<dbReference type="EC" id="3.6.4.13" evidence="1"/>
<protein>
    <recommendedName>
        <fullName evidence="1">RNA helicase</fullName>
        <ecNumber evidence="1">3.6.4.13</ecNumber>
    </recommendedName>
</protein>
<dbReference type="GO" id="GO:0016787">
    <property type="term" value="F:hydrolase activity"/>
    <property type="evidence" value="ECO:0007669"/>
    <property type="project" value="UniProtKB-KW"/>
</dbReference>
<gene>
    <name evidence="9" type="primary">DDX3Y</name>
    <name evidence="9" type="ORF">TNCT_89731</name>
</gene>
<evidence type="ECO:0000256" key="3">
    <source>
        <dbReference type="ARBA" id="ARBA00022801"/>
    </source>
</evidence>
<keyword evidence="5" id="KW-0067">ATP-binding</keyword>
<dbReference type="EMBL" id="BMAO01013624">
    <property type="protein sequence ID" value="GFQ89990.1"/>
    <property type="molecule type" value="Genomic_DNA"/>
</dbReference>
<dbReference type="Pfam" id="PF00270">
    <property type="entry name" value="DEAD"/>
    <property type="match status" value="1"/>
</dbReference>
<keyword evidence="3" id="KW-0378">Hydrolase</keyword>
<dbReference type="PROSITE" id="PS51195">
    <property type="entry name" value="Q_MOTIF"/>
    <property type="match status" value="1"/>
</dbReference>
<feature type="region of interest" description="Disordered" evidence="7">
    <location>
        <begin position="153"/>
        <end position="229"/>
    </location>
</feature>
<dbReference type="InterPro" id="IPR027417">
    <property type="entry name" value="P-loop_NTPase"/>
</dbReference>
<keyword evidence="2" id="KW-0547">Nucleotide-binding</keyword>
<comment type="caution">
    <text evidence="9">The sequence shown here is derived from an EMBL/GenBank/DDBJ whole genome shotgun (WGS) entry which is preliminary data.</text>
</comment>
<reference evidence="9" key="1">
    <citation type="submission" date="2020-07" db="EMBL/GenBank/DDBJ databases">
        <title>Multicomponent nature underlies the extraordinary mechanical properties of spider dragline silk.</title>
        <authorList>
            <person name="Kono N."/>
            <person name="Nakamura H."/>
            <person name="Mori M."/>
            <person name="Yoshida Y."/>
            <person name="Ohtoshi R."/>
            <person name="Malay A.D."/>
            <person name="Moran D.A.P."/>
            <person name="Tomita M."/>
            <person name="Numata K."/>
            <person name="Arakawa K."/>
        </authorList>
    </citation>
    <scope>NUCLEOTIDE SEQUENCE</scope>
</reference>
<feature type="short sequence motif" description="Q motif" evidence="6">
    <location>
        <begin position="268"/>
        <end position="296"/>
    </location>
</feature>
<evidence type="ECO:0000256" key="2">
    <source>
        <dbReference type="ARBA" id="ARBA00022741"/>
    </source>
</evidence>
<evidence type="ECO:0000256" key="1">
    <source>
        <dbReference type="ARBA" id="ARBA00012552"/>
    </source>
</evidence>
<feature type="region of interest" description="Disordered" evidence="7">
    <location>
        <begin position="85"/>
        <end position="118"/>
    </location>
</feature>
<sequence>MAHMSPTPTWDKNTGMPLMWSRPIPVDMAACFMLYNNFTNMDINAGGQNGKQPNGHPAGRYIPPALRSRQHTQNDPALNQTHWNMNQYNQPTEPKRSDWHNSQGQDWDRKNQYKPKGAVQSYGQINAANIHQEAYLPGGMTLEQNDVHKVGVQNDQTGDKNARNFNFNRNKKIGSDQYRSNAYQTRKSDSRTWRDSDGKVDTRDCNRWDRRSGIPRNDEDEEDWSRPLPRDERIERQLFGQGHTGINFEKYEDIPVEATGEDCPEQISNFLEMPLTELVCFNIEMAGYKSPTPVQKHAMPIILNKRDLMACAQTGSGKTAAFLMPILNQIFEEGPPKNLPVKKKGRDFVRPDVRSRDSGFKGLISPGVAPISIEGGFFAVLAICH</sequence>
<keyword evidence="4 9" id="KW-0347">Helicase</keyword>
<evidence type="ECO:0000259" key="8">
    <source>
        <dbReference type="PROSITE" id="PS51195"/>
    </source>
</evidence>
<dbReference type="InterPro" id="IPR014014">
    <property type="entry name" value="RNA_helicase_DEAD_Q_motif"/>
</dbReference>
<dbReference type="OrthoDB" id="196131at2759"/>
<evidence type="ECO:0000256" key="5">
    <source>
        <dbReference type="ARBA" id="ARBA00022840"/>
    </source>
</evidence>
<feature type="compositionally biased region" description="Basic and acidic residues" evidence="7">
    <location>
        <begin position="186"/>
        <end position="212"/>
    </location>
</feature>
<dbReference type="AlphaFoldDB" id="A0A8X6KXC6"/>
<evidence type="ECO:0000256" key="7">
    <source>
        <dbReference type="SAM" id="MobiDB-lite"/>
    </source>
</evidence>
<dbReference type="Proteomes" id="UP000887116">
    <property type="component" value="Unassembled WGS sequence"/>
</dbReference>
<evidence type="ECO:0000256" key="6">
    <source>
        <dbReference type="PROSITE-ProRule" id="PRU00552"/>
    </source>
</evidence>